<evidence type="ECO:0000313" key="3">
    <source>
        <dbReference type="Proteomes" id="UP000223913"/>
    </source>
</evidence>
<keyword evidence="1" id="KW-0812">Transmembrane</keyword>
<dbReference type="RefSeq" id="WP_099148666.1">
    <property type="nucleotide sequence ID" value="NZ_PDUD01000004.1"/>
</dbReference>
<protein>
    <submittedName>
        <fullName evidence="2">Uncharacterized protein</fullName>
    </submittedName>
</protein>
<feature type="transmembrane region" description="Helical" evidence="1">
    <location>
        <begin position="412"/>
        <end position="431"/>
    </location>
</feature>
<sequence>MEIARLTRKNSLLHYYLLIGITLLLTAPVSAQSVLREGFSSEQLTASAAWTVDSFLFNVQGYTHEINTSERLREVIRLLGDDHSLLAEIIVLMNANYDTITSHFLRLRADAIYRDLVYFNVPPSQFQVKDSLVSRFDAVFTPDEAYRKIIVRFSRSAAYLNEMQLLEEAREMPANYLAYFRTLESRQLGAKDPQEVTELKESYQLPELIDQFYREYYRPPSGQQFEVLPLTYPIEIGNIHYDTIPGWSCGIMDRQPDEQISYSTVEVSNYVYQYRAAIETAKRPLFADQHQLRALADYLAYDFSYQISSEINIPFNIRPVSETRSRLEAISKVISPRYDYLIRGNCNSHYFWNFHWNISAPYTIRKIGIDEASRSAYLNYEDSQGETQYAVYDLGEAGWTNRHAPSASLPGHYLYLVVILSIILLIGGQFVRN</sequence>
<comment type="caution">
    <text evidence="2">The sequence shown here is derived from an EMBL/GenBank/DDBJ whole genome shotgun (WGS) entry which is preliminary data.</text>
</comment>
<organism evidence="2 3">
    <name type="scientific">Flavilitoribacter nigricans (strain ATCC 23147 / DSM 23189 / NBRC 102662 / NCIMB 1420 / SS-2)</name>
    <name type="common">Lewinella nigricans</name>
    <dbReference type="NCBI Taxonomy" id="1122177"/>
    <lineage>
        <taxon>Bacteria</taxon>
        <taxon>Pseudomonadati</taxon>
        <taxon>Bacteroidota</taxon>
        <taxon>Saprospiria</taxon>
        <taxon>Saprospirales</taxon>
        <taxon>Lewinellaceae</taxon>
        <taxon>Flavilitoribacter</taxon>
    </lineage>
</organism>
<keyword evidence="1" id="KW-1133">Transmembrane helix</keyword>
<keyword evidence="1" id="KW-0472">Membrane</keyword>
<accession>A0A2D0NHC4</accession>
<dbReference type="AlphaFoldDB" id="A0A2D0NHC4"/>
<evidence type="ECO:0000256" key="1">
    <source>
        <dbReference type="SAM" id="Phobius"/>
    </source>
</evidence>
<gene>
    <name evidence="2" type="ORF">CRP01_03755</name>
</gene>
<dbReference type="Proteomes" id="UP000223913">
    <property type="component" value="Unassembled WGS sequence"/>
</dbReference>
<dbReference type="EMBL" id="PDUD01000004">
    <property type="protein sequence ID" value="PHN07877.1"/>
    <property type="molecule type" value="Genomic_DNA"/>
</dbReference>
<keyword evidence="3" id="KW-1185">Reference proteome</keyword>
<dbReference type="OrthoDB" id="9855425at2"/>
<evidence type="ECO:0000313" key="2">
    <source>
        <dbReference type="EMBL" id="PHN07877.1"/>
    </source>
</evidence>
<proteinExistence type="predicted"/>
<name>A0A2D0NHC4_FLAN2</name>
<reference evidence="2 3" key="1">
    <citation type="submission" date="2017-10" db="EMBL/GenBank/DDBJ databases">
        <title>The draft genome sequence of Lewinella nigricans NBRC 102662.</title>
        <authorList>
            <person name="Wang K."/>
        </authorList>
    </citation>
    <scope>NUCLEOTIDE SEQUENCE [LARGE SCALE GENOMIC DNA]</scope>
    <source>
        <strain evidence="2 3">NBRC 102662</strain>
    </source>
</reference>